<dbReference type="GO" id="GO:0032153">
    <property type="term" value="C:cell division site"/>
    <property type="evidence" value="ECO:0007669"/>
    <property type="project" value="TreeGrafter"/>
</dbReference>
<evidence type="ECO:0000313" key="7">
    <source>
        <dbReference type="EMBL" id="NDL67944.1"/>
    </source>
</evidence>
<sequence length="377" mass="41792">MLRTYKNYHLRKYDFLLILLLCLLAGISITAIGSATQVNSPDGTDYFASKQLVGYVSGLVMILVVSSIDYRFITRFYIPIYILNIALLGGVLLIGETVNGATRWINIAGFTIQPSEFSKLFMILFLAKYFDKCKDKINEFHILLMGAGAMAVTIGLIFLQPNLSTAIVMSILFLVMVFAGGISYKYIAAGISVAVPTFLFLLWYIQQPFQKLLKPYQLSRVLANINPEEYALSTSLQTNNSIQAIGSGQLFGKGLYLGKLNKYNYLPEPQTDFIFSIIGEEFGFVGCVVVLALLFLLIIRCLWLAKDAPDNQGMLIIVGFVALILFQTFINVGVTTGIVPNTGVTLPFVSYGLSSLWSNMIAIGIILNISMQRRTTY</sequence>
<gene>
    <name evidence="7" type="primary">rodA</name>
    <name evidence="7" type="ORF">GXN74_09345</name>
</gene>
<feature type="transmembrane region" description="Helical" evidence="6">
    <location>
        <begin position="282"/>
        <end position="303"/>
    </location>
</feature>
<keyword evidence="2 6" id="KW-0812">Transmembrane</keyword>
<evidence type="ECO:0000256" key="1">
    <source>
        <dbReference type="ARBA" id="ARBA00004141"/>
    </source>
</evidence>
<keyword evidence="3" id="KW-0133">Cell shape</keyword>
<dbReference type="GO" id="GO:0008360">
    <property type="term" value="P:regulation of cell shape"/>
    <property type="evidence" value="ECO:0007669"/>
    <property type="project" value="UniProtKB-KW"/>
</dbReference>
<dbReference type="GO" id="GO:0051301">
    <property type="term" value="P:cell division"/>
    <property type="evidence" value="ECO:0007669"/>
    <property type="project" value="InterPro"/>
</dbReference>
<keyword evidence="8" id="KW-1185">Reference proteome</keyword>
<feature type="transmembrane region" description="Helical" evidence="6">
    <location>
        <begin position="142"/>
        <end position="159"/>
    </location>
</feature>
<evidence type="ECO:0000313" key="8">
    <source>
        <dbReference type="Proteomes" id="UP000461585"/>
    </source>
</evidence>
<evidence type="ECO:0000256" key="3">
    <source>
        <dbReference type="ARBA" id="ARBA00022960"/>
    </source>
</evidence>
<reference evidence="7 8" key="1">
    <citation type="submission" date="2020-01" db="EMBL/GenBank/DDBJ databases">
        <title>Anaeroalcalibacter tamaniensis gen. nov., sp. nov., moderately halophilic strictly anaerobic fermenter bacterium from mud volcano of Taman peninsula.</title>
        <authorList>
            <person name="Frolova A."/>
            <person name="Merkel A.Y."/>
            <person name="Slobodkin A.I."/>
        </authorList>
    </citation>
    <scope>NUCLEOTIDE SEQUENCE [LARGE SCALE GENOMIC DNA]</scope>
    <source>
        <strain evidence="7 8">F-3ap</strain>
    </source>
</reference>
<protein>
    <submittedName>
        <fullName evidence="7">Rod shape-determining protein RodA</fullName>
    </submittedName>
</protein>
<keyword evidence="5 6" id="KW-0472">Membrane</keyword>
<feature type="transmembrane region" description="Helical" evidence="6">
    <location>
        <begin position="76"/>
        <end position="95"/>
    </location>
</feature>
<dbReference type="InterPro" id="IPR011923">
    <property type="entry name" value="RodA/MrdB"/>
</dbReference>
<evidence type="ECO:0000256" key="6">
    <source>
        <dbReference type="SAM" id="Phobius"/>
    </source>
</evidence>
<dbReference type="Proteomes" id="UP000461585">
    <property type="component" value="Unassembled WGS sequence"/>
</dbReference>
<dbReference type="GO" id="GO:0005886">
    <property type="term" value="C:plasma membrane"/>
    <property type="evidence" value="ECO:0007669"/>
    <property type="project" value="TreeGrafter"/>
</dbReference>
<feature type="transmembrane region" description="Helical" evidence="6">
    <location>
        <begin position="51"/>
        <end position="69"/>
    </location>
</feature>
<proteinExistence type="predicted"/>
<dbReference type="GO" id="GO:0015648">
    <property type="term" value="F:lipid-linked peptidoglycan transporter activity"/>
    <property type="evidence" value="ECO:0007669"/>
    <property type="project" value="TreeGrafter"/>
</dbReference>
<feature type="transmembrane region" description="Helical" evidence="6">
    <location>
        <begin position="165"/>
        <end position="182"/>
    </location>
</feature>
<dbReference type="Pfam" id="PF01098">
    <property type="entry name" value="FTSW_RODA_SPOVE"/>
    <property type="match status" value="1"/>
</dbReference>
<feature type="transmembrane region" description="Helical" evidence="6">
    <location>
        <begin position="315"/>
        <end position="339"/>
    </location>
</feature>
<feature type="transmembrane region" description="Helical" evidence="6">
    <location>
        <begin position="351"/>
        <end position="371"/>
    </location>
</feature>
<keyword evidence="4 6" id="KW-1133">Transmembrane helix</keyword>
<dbReference type="InterPro" id="IPR001182">
    <property type="entry name" value="FtsW/RodA"/>
</dbReference>
<evidence type="ECO:0000256" key="2">
    <source>
        <dbReference type="ARBA" id="ARBA00022692"/>
    </source>
</evidence>
<organism evidence="7 8">
    <name type="scientific">Anaerotalea alkaliphila</name>
    <dbReference type="NCBI Taxonomy" id="2662126"/>
    <lineage>
        <taxon>Bacteria</taxon>
        <taxon>Bacillati</taxon>
        <taxon>Bacillota</taxon>
        <taxon>Clostridia</taxon>
        <taxon>Eubacteriales</taxon>
        <taxon>Anaerotalea</taxon>
    </lineage>
</organism>
<dbReference type="EMBL" id="JAAEEH010000024">
    <property type="protein sequence ID" value="NDL67944.1"/>
    <property type="molecule type" value="Genomic_DNA"/>
</dbReference>
<comment type="caution">
    <text evidence="7">The sequence shown here is derived from an EMBL/GenBank/DDBJ whole genome shotgun (WGS) entry which is preliminary data.</text>
</comment>
<evidence type="ECO:0000256" key="5">
    <source>
        <dbReference type="ARBA" id="ARBA00023136"/>
    </source>
</evidence>
<comment type="subcellular location">
    <subcellularLocation>
        <location evidence="1">Membrane</location>
        <topology evidence="1">Multi-pass membrane protein</topology>
    </subcellularLocation>
</comment>
<dbReference type="NCBIfam" id="TIGR02210">
    <property type="entry name" value="rodA_shape"/>
    <property type="match status" value="1"/>
</dbReference>
<dbReference type="PANTHER" id="PTHR30474:SF1">
    <property type="entry name" value="PEPTIDOGLYCAN GLYCOSYLTRANSFERASE MRDB"/>
    <property type="match status" value="1"/>
</dbReference>
<feature type="transmembrane region" description="Helical" evidence="6">
    <location>
        <begin position="187"/>
        <end position="205"/>
    </location>
</feature>
<feature type="transmembrane region" description="Helical" evidence="6">
    <location>
        <begin position="107"/>
        <end position="130"/>
    </location>
</feature>
<dbReference type="AlphaFoldDB" id="A0A7X5HWH1"/>
<name>A0A7X5HWH1_9FIRM</name>
<dbReference type="RefSeq" id="WP_162370666.1">
    <property type="nucleotide sequence ID" value="NZ_JAAEEH010000024.1"/>
</dbReference>
<accession>A0A7X5HWH1</accession>
<dbReference type="PANTHER" id="PTHR30474">
    <property type="entry name" value="CELL CYCLE PROTEIN"/>
    <property type="match status" value="1"/>
</dbReference>
<evidence type="ECO:0000256" key="4">
    <source>
        <dbReference type="ARBA" id="ARBA00022989"/>
    </source>
</evidence>